<gene>
    <name evidence="2" type="ORF">EIP91_009557</name>
</gene>
<dbReference type="Pfam" id="PF00106">
    <property type="entry name" value="adh_short"/>
    <property type="match status" value="1"/>
</dbReference>
<sequence length="182" mass="19388">MPSNRVALITGGAQGIGEAIAIRFAEDPSGIDVALLDVKGKESLLVNVVRHIEAKGRKAIWITGDVTIEEDVKAAVDKTVAELGSLDIMVANAGVTLFKPFVDTTTEDWTRVHSINVQGLMYCYKYSASQMIKQGKGGRIIGAGSGAGKRGNQNMTAYSASKFAVRGLTQATVYVYITTETC</sequence>
<comment type="similarity">
    <text evidence="1">Belongs to the short-chain dehydrogenases/reductases (SDR) family.</text>
</comment>
<evidence type="ECO:0000313" key="2">
    <source>
        <dbReference type="EMBL" id="TCD68843.1"/>
    </source>
</evidence>
<comment type="caution">
    <text evidence="2">The sequence shown here is derived from an EMBL/GenBank/DDBJ whole genome shotgun (WGS) entry which is preliminary data.</text>
</comment>
<proteinExistence type="inferred from homology"/>
<dbReference type="OrthoDB" id="498125at2759"/>
<dbReference type="Proteomes" id="UP000292702">
    <property type="component" value="Unassembled WGS sequence"/>
</dbReference>
<evidence type="ECO:0000313" key="3">
    <source>
        <dbReference type="Proteomes" id="UP000292702"/>
    </source>
</evidence>
<dbReference type="AlphaFoldDB" id="A0A4R0RP04"/>
<reference evidence="2 3" key="1">
    <citation type="submission" date="2018-11" db="EMBL/GenBank/DDBJ databases">
        <title>Genome assembly of Steccherinum ochraceum LE-BIN_3174, the white-rot fungus of the Steccherinaceae family (The Residual Polyporoid clade, Polyporales, Basidiomycota).</title>
        <authorList>
            <person name="Fedorova T.V."/>
            <person name="Glazunova O.A."/>
            <person name="Landesman E.O."/>
            <person name="Moiseenko K.V."/>
            <person name="Psurtseva N.V."/>
            <person name="Savinova O.S."/>
            <person name="Shakhova N.V."/>
            <person name="Tyazhelova T.V."/>
            <person name="Vasina D.V."/>
        </authorList>
    </citation>
    <scope>NUCLEOTIDE SEQUENCE [LARGE SCALE GENOMIC DNA]</scope>
    <source>
        <strain evidence="2 3">LE-BIN_3174</strain>
    </source>
</reference>
<dbReference type="InterPro" id="IPR036291">
    <property type="entry name" value="NAD(P)-bd_dom_sf"/>
</dbReference>
<dbReference type="SUPFAM" id="SSF51735">
    <property type="entry name" value="NAD(P)-binding Rossmann-fold domains"/>
    <property type="match status" value="1"/>
</dbReference>
<dbReference type="PANTHER" id="PTHR42820:SF1">
    <property type="entry name" value="SHORT-CHAIN DEHYDROGENASE_REDUCTASE FAMILY PROTEIN"/>
    <property type="match status" value="1"/>
</dbReference>
<protein>
    <submittedName>
        <fullName evidence="2">Uncharacterized protein</fullName>
    </submittedName>
</protein>
<evidence type="ECO:0000256" key="1">
    <source>
        <dbReference type="RuleBase" id="RU000363"/>
    </source>
</evidence>
<dbReference type="PRINTS" id="PR00080">
    <property type="entry name" value="SDRFAMILY"/>
</dbReference>
<dbReference type="EMBL" id="RWJN01000055">
    <property type="protein sequence ID" value="TCD68843.1"/>
    <property type="molecule type" value="Genomic_DNA"/>
</dbReference>
<organism evidence="2 3">
    <name type="scientific">Steccherinum ochraceum</name>
    <dbReference type="NCBI Taxonomy" id="92696"/>
    <lineage>
        <taxon>Eukaryota</taxon>
        <taxon>Fungi</taxon>
        <taxon>Dikarya</taxon>
        <taxon>Basidiomycota</taxon>
        <taxon>Agaricomycotina</taxon>
        <taxon>Agaricomycetes</taxon>
        <taxon>Polyporales</taxon>
        <taxon>Steccherinaceae</taxon>
        <taxon>Steccherinum</taxon>
    </lineage>
</organism>
<keyword evidence="3" id="KW-1185">Reference proteome</keyword>
<dbReference type="STRING" id="92696.A0A4R0RP04"/>
<dbReference type="PANTHER" id="PTHR42820">
    <property type="entry name" value="SHORT-CHAIN DEHYDROGENASE REDUCTASE"/>
    <property type="match status" value="1"/>
</dbReference>
<dbReference type="Gene3D" id="3.40.50.720">
    <property type="entry name" value="NAD(P)-binding Rossmann-like Domain"/>
    <property type="match status" value="1"/>
</dbReference>
<dbReference type="PRINTS" id="PR00081">
    <property type="entry name" value="GDHRDH"/>
</dbReference>
<name>A0A4R0RP04_9APHY</name>
<accession>A0A4R0RP04</accession>
<dbReference type="InterPro" id="IPR002347">
    <property type="entry name" value="SDR_fam"/>
</dbReference>